<protein>
    <submittedName>
        <fullName evidence="1">Uncharacterized protein</fullName>
    </submittedName>
</protein>
<evidence type="ECO:0000313" key="1">
    <source>
        <dbReference type="EMBL" id="CEK28025.1"/>
    </source>
</evidence>
<dbReference type="EMBL" id="LN681231">
    <property type="protein sequence ID" value="CEK28025.1"/>
    <property type="molecule type" value="Genomic_DNA"/>
</dbReference>
<organism evidence="1">
    <name type="scientific">Yersinia ruckeri</name>
    <dbReference type="NCBI Taxonomy" id="29486"/>
    <lineage>
        <taxon>Bacteria</taxon>
        <taxon>Pseudomonadati</taxon>
        <taxon>Pseudomonadota</taxon>
        <taxon>Gammaproteobacteria</taxon>
        <taxon>Enterobacterales</taxon>
        <taxon>Yersiniaceae</taxon>
        <taxon>Yersinia</taxon>
    </lineage>
</organism>
<dbReference type="AlphaFoldDB" id="A0A0A8VEK5"/>
<name>A0A0A8VEK5_YERRU</name>
<accession>A0A0A8VEK5</accession>
<gene>
    <name evidence="1" type="ORF">CSF007_11395</name>
</gene>
<proteinExistence type="predicted"/>
<reference evidence="1" key="1">
    <citation type="journal article" date="2015" name="Genome Announc.">
        <title>Complete Genome Sequence of Yersinia ruckeri Strain CSF007-82, Etiologic Agent of Red Mouth Disease in Salmonid Fish.</title>
        <authorList>
            <person name="Nelson M.C."/>
            <person name="LaPatra S.E."/>
            <person name="Welch T.J."/>
            <person name="Graf J."/>
        </authorList>
    </citation>
    <scope>NUCLEOTIDE SEQUENCE</scope>
    <source>
        <strain evidence="1">CSF007-82</strain>
    </source>
</reference>
<sequence>MLLANGFTEFILDFGKGNSGELTEEKINVDSFCLIIN</sequence>